<keyword evidence="2" id="KW-1185">Reference proteome</keyword>
<dbReference type="Proteomes" id="UP000236319">
    <property type="component" value="Unassembled WGS sequence"/>
</dbReference>
<accession>A0A2H6K6U9</accession>
<evidence type="ECO:0000313" key="2">
    <source>
        <dbReference type="Proteomes" id="UP000236319"/>
    </source>
</evidence>
<dbReference type="AlphaFoldDB" id="A0A2H6K6U9"/>
<dbReference type="VEuPathDB" id="PiroplasmaDB:BOVATA_002090"/>
<dbReference type="EMBL" id="BDSA01000001">
    <property type="protein sequence ID" value="GBE58716.1"/>
    <property type="molecule type" value="Genomic_DNA"/>
</dbReference>
<comment type="caution">
    <text evidence="1">The sequence shown here is derived from an EMBL/GenBank/DDBJ whole genome shotgun (WGS) entry which is preliminary data.</text>
</comment>
<proteinExistence type="predicted"/>
<organism evidence="1 2">
    <name type="scientific">Babesia ovata</name>
    <dbReference type="NCBI Taxonomy" id="189622"/>
    <lineage>
        <taxon>Eukaryota</taxon>
        <taxon>Sar</taxon>
        <taxon>Alveolata</taxon>
        <taxon>Apicomplexa</taxon>
        <taxon>Aconoidasida</taxon>
        <taxon>Piroplasmida</taxon>
        <taxon>Babesiidae</taxon>
        <taxon>Babesia</taxon>
    </lineage>
</organism>
<dbReference type="GeneID" id="39872486"/>
<name>A0A2H6K6U9_9APIC</name>
<sequence length="243" mass="25419">MRLCQSIELISHIGGVHSLRCIVCGVGQLGEVLLRLRWQVGLVGPEASQSGRRRVDAPVEACICCMPVVDPKGCDTVEPIEKSDPVVPAGLVDPKRPVVPVVDGAPKMLVEGAVMVFVVVGVLPKTLGRLVLVGVVLLPKRPPPVVPVVVEPKSLVVPVVPVAGVVDAPNKFEEPNSPVLVVPVVDGVVVLPKRPLLAPPNAEVVDDPNRPVEVDVPVLLPKSPVDAVVVPAGVVLPNKPALL</sequence>
<evidence type="ECO:0000313" key="1">
    <source>
        <dbReference type="EMBL" id="GBE58716.1"/>
    </source>
</evidence>
<dbReference type="RefSeq" id="XP_028864959.1">
    <property type="nucleotide sequence ID" value="XM_029009126.1"/>
</dbReference>
<protein>
    <submittedName>
        <fullName evidence="1">Mucin binding protein, putative</fullName>
    </submittedName>
</protein>
<reference evidence="1 2" key="1">
    <citation type="journal article" date="2017" name="BMC Genomics">
        <title>Whole-genome assembly of Babesia ovata and comparative genomics between closely related pathogens.</title>
        <authorList>
            <person name="Yamagishi J."/>
            <person name="Asada M."/>
            <person name="Hakimi H."/>
            <person name="Tanaka T.Q."/>
            <person name="Sugimoto C."/>
            <person name="Kawazu S."/>
        </authorList>
    </citation>
    <scope>NUCLEOTIDE SEQUENCE [LARGE SCALE GENOMIC DNA]</scope>
    <source>
        <strain evidence="1 2">Miyake</strain>
    </source>
</reference>
<gene>
    <name evidence="1" type="ORF">BOVATA_002090</name>
</gene>